<dbReference type="EMBL" id="PEBQ01000077">
    <property type="protein sequence ID" value="PHY94715.1"/>
    <property type="molecule type" value="Genomic_DNA"/>
</dbReference>
<keyword evidence="2" id="KW-1185">Reference proteome</keyword>
<reference evidence="1 2" key="1">
    <citation type="submission" date="2017-10" db="EMBL/GenBank/DDBJ databases">
        <title>Genomic analysis of the genus Acetobacter.</title>
        <authorList>
            <person name="Kim K.H."/>
            <person name="Chun B.H."/>
            <person name="Son A.R."/>
            <person name="Jeon C.O."/>
        </authorList>
    </citation>
    <scope>NUCLEOTIDE SEQUENCE [LARGE SCALE GENOMIC DNA]</scope>
    <source>
        <strain evidence="1 2">LHT 2458</strain>
    </source>
</reference>
<dbReference type="Proteomes" id="UP000228751">
    <property type="component" value="Unassembled WGS sequence"/>
</dbReference>
<evidence type="ECO:0000313" key="2">
    <source>
        <dbReference type="Proteomes" id="UP000228751"/>
    </source>
</evidence>
<protein>
    <submittedName>
        <fullName evidence="1">Uncharacterized protein</fullName>
    </submittedName>
</protein>
<proteinExistence type="predicted"/>
<name>A0A2G4RGA1_9PROT</name>
<sequence length="68" mass="7600">MTAQIHTKDEMPAKSHPFLVMIGFLFARHSQNEGLKRNLRYLHKSRFILNSAGNPGVQAGEESGSALY</sequence>
<comment type="caution">
    <text evidence="1">The sequence shown here is derived from an EMBL/GenBank/DDBJ whole genome shotgun (WGS) entry which is preliminary data.</text>
</comment>
<accession>A0A2G4RGA1</accession>
<organism evidence="1 2">
    <name type="scientific">Acetobacter pomorum</name>
    <dbReference type="NCBI Taxonomy" id="65959"/>
    <lineage>
        <taxon>Bacteria</taxon>
        <taxon>Pseudomonadati</taxon>
        <taxon>Pseudomonadota</taxon>
        <taxon>Alphaproteobacteria</taxon>
        <taxon>Acetobacterales</taxon>
        <taxon>Acetobacteraceae</taxon>
        <taxon>Acetobacter</taxon>
    </lineage>
</organism>
<gene>
    <name evidence="1" type="ORF">CSR02_04810</name>
</gene>
<evidence type="ECO:0000313" key="1">
    <source>
        <dbReference type="EMBL" id="PHY94715.1"/>
    </source>
</evidence>
<dbReference type="AlphaFoldDB" id="A0A2G4RGA1"/>